<keyword evidence="3 7" id="KW-0641">Proline biosynthesis</keyword>
<comment type="similarity">
    <text evidence="7">Belongs to the gamma-glutamyl phosphate reductase family.</text>
</comment>
<keyword evidence="2 7" id="KW-0028">Amino-acid biosynthesis</keyword>
<comment type="subcellular location">
    <subcellularLocation>
        <location evidence="7">Cytoplasm</location>
    </subcellularLocation>
</comment>
<dbReference type="InterPro" id="IPR000965">
    <property type="entry name" value="GPR_dom"/>
</dbReference>
<comment type="catalytic activity">
    <reaction evidence="6 7">
        <text>L-glutamate 5-semialdehyde + phosphate + NADP(+) = L-glutamyl 5-phosphate + NADPH + H(+)</text>
        <dbReference type="Rhea" id="RHEA:19541"/>
        <dbReference type="ChEBI" id="CHEBI:15378"/>
        <dbReference type="ChEBI" id="CHEBI:43474"/>
        <dbReference type="ChEBI" id="CHEBI:57783"/>
        <dbReference type="ChEBI" id="CHEBI:58066"/>
        <dbReference type="ChEBI" id="CHEBI:58274"/>
        <dbReference type="ChEBI" id="CHEBI:58349"/>
        <dbReference type="EC" id="1.2.1.41"/>
    </reaction>
</comment>
<dbReference type="PIRSF" id="PIRSF000151">
    <property type="entry name" value="GPR"/>
    <property type="match status" value="1"/>
</dbReference>
<keyword evidence="5 7" id="KW-0560">Oxidoreductase</keyword>
<name>A0AAE3JZS5_9BACT</name>
<protein>
    <recommendedName>
        <fullName evidence="7">Gamma-glutamyl phosphate reductase</fullName>
        <shortName evidence="7">GPR</shortName>
        <ecNumber evidence="7">1.2.1.41</ecNumber>
    </recommendedName>
    <alternativeName>
        <fullName evidence="7">Glutamate-5-semialdehyde dehydrogenase</fullName>
    </alternativeName>
    <alternativeName>
        <fullName evidence="7">Glutamyl-gamma-semialdehyde dehydrogenase</fullName>
        <shortName evidence="7">GSA dehydrogenase</shortName>
    </alternativeName>
</protein>
<dbReference type="NCBIfam" id="TIGR00407">
    <property type="entry name" value="proA"/>
    <property type="match status" value="1"/>
</dbReference>
<dbReference type="EC" id="1.2.1.41" evidence="7"/>
<dbReference type="Gene3D" id="3.40.309.10">
    <property type="entry name" value="Aldehyde Dehydrogenase, Chain A, domain 2"/>
    <property type="match status" value="1"/>
</dbReference>
<accession>A0AAE3JZS5</accession>
<dbReference type="Pfam" id="PF00171">
    <property type="entry name" value="Aldedh"/>
    <property type="match status" value="1"/>
</dbReference>
<dbReference type="InterPro" id="IPR015590">
    <property type="entry name" value="Aldehyde_DH_dom"/>
</dbReference>
<evidence type="ECO:0000256" key="7">
    <source>
        <dbReference type="HAMAP-Rule" id="MF_00412"/>
    </source>
</evidence>
<evidence type="ECO:0000256" key="6">
    <source>
        <dbReference type="ARBA" id="ARBA00049024"/>
    </source>
</evidence>
<keyword evidence="7" id="KW-0963">Cytoplasm</keyword>
<dbReference type="GO" id="GO:0055129">
    <property type="term" value="P:L-proline biosynthetic process"/>
    <property type="evidence" value="ECO:0007669"/>
    <property type="project" value="UniProtKB-UniRule"/>
</dbReference>
<comment type="caution">
    <text evidence="9">The sequence shown here is derived from an EMBL/GenBank/DDBJ whole genome shotgun (WGS) entry which is preliminary data.</text>
</comment>
<dbReference type="GO" id="GO:0004350">
    <property type="term" value="F:glutamate-5-semialdehyde dehydrogenase activity"/>
    <property type="evidence" value="ECO:0007669"/>
    <property type="project" value="UniProtKB-UniRule"/>
</dbReference>
<gene>
    <name evidence="7" type="primary">proA</name>
    <name evidence="9" type="ORF">MR241_04505</name>
</gene>
<evidence type="ECO:0000259" key="8">
    <source>
        <dbReference type="Pfam" id="PF00171"/>
    </source>
</evidence>
<dbReference type="InterPro" id="IPR016163">
    <property type="entry name" value="Ald_DH_C"/>
</dbReference>
<comment type="function">
    <text evidence="7">Catalyzes the NADPH-dependent reduction of L-glutamate 5-phosphate into L-glutamate 5-semialdehyde and phosphate. The product spontaneously undergoes cyclization to form 1-pyrroline-5-carboxylate.</text>
</comment>
<dbReference type="GO" id="GO:0050661">
    <property type="term" value="F:NADP binding"/>
    <property type="evidence" value="ECO:0007669"/>
    <property type="project" value="InterPro"/>
</dbReference>
<comment type="pathway">
    <text evidence="1 7">Amino-acid biosynthesis; L-proline biosynthesis; L-glutamate 5-semialdehyde from L-glutamate: step 2/2.</text>
</comment>
<evidence type="ECO:0000256" key="5">
    <source>
        <dbReference type="ARBA" id="ARBA00023002"/>
    </source>
</evidence>
<evidence type="ECO:0000256" key="1">
    <source>
        <dbReference type="ARBA" id="ARBA00004985"/>
    </source>
</evidence>
<evidence type="ECO:0000256" key="4">
    <source>
        <dbReference type="ARBA" id="ARBA00022857"/>
    </source>
</evidence>
<dbReference type="PANTHER" id="PTHR11063:SF8">
    <property type="entry name" value="DELTA-1-PYRROLINE-5-CARBOXYLATE SYNTHASE"/>
    <property type="match status" value="1"/>
</dbReference>
<feature type="domain" description="Aldehyde dehydrogenase" evidence="8">
    <location>
        <begin position="4"/>
        <end position="277"/>
    </location>
</feature>
<dbReference type="HAMAP" id="MF_00412">
    <property type="entry name" value="ProA"/>
    <property type="match status" value="1"/>
</dbReference>
<evidence type="ECO:0000256" key="2">
    <source>
        <dbReference type="ARBA" id="ARBA00022605"/>
    </source>
</evidence>
<dbReference type="CDD" id="cd07079">
    <property type="entry name" value="ALDH_F18-19_ProA-GPR"/>
    <property type="match status" value="1"/>
</dbReference>
<dbReference type="InterPro" id="IPR016162">
    <property type="entry name" value="Ald_DH_N"/>
</dbReference>
<dbReference type="AlphaFoldDB" id="A0AAE3JZS5"/>
<dbReference type="EMBL" id="JALEMU010000069">
    <property type="protein sequence ID" value="MCI5755536.1"/>
    <property type="molecule type" value="Genomic_DNA"/>
</dbReference>
<evidence type="ECO:0000313" key="9">
    <source>
        <dbReference type="EMBL" id="MCI5755536.1"/>
    </source>
</evidence>
<dbReference type="NCBIfam" id="NF001221">
    <property type="entry name" value="PRK00197.1"/>
    <property type="match status" value="1"/>
</dbReference>
<dbReference type="PANTHER" id="PTHR11063">
    <property type="entry name" value="GLUTAMATE SEMIALDEHYDE DEHYDROGENASE"/>
    <property type="match status" value="1"/>
</dbReference>
<sequence length="419" mass="44521">MTTKEILEKAVKAKTGLGLLSPDEKNRALNAMADAILEAEADILAANAEDVEAARGKISGVMIDRLALNHSRIAGMAEGIREVAALPDPVGRVLSAHVLENGLEISKISVPLGVVAIIYESRPNVTSDAAALCLKSGNVCVLRGGKEAFRSSSETVKAMRSGLERVGFDPDFVNIVTDISRNSANELMTAVGYVDLLIPRGGAGLIKACTDNAKVPCIETGTGICHIYVDKTADTGKALAIIENAKTQRPSVCNACEVCLVSRDIAPSFLPMLKKRLVDDRAARGEVPVELRLCSEAAKIIDGTPAGERDFDTEFLDYILAVKVVSGVKEATEHISAHSTHHSDAIITGSEENAGLFTRTVDSAAVYVNASTRFTDGGQFGLGCEMGISTQKLHARGPMGLEELNSYKYVIRGNGQTRK</sequence>
<dbReference type="InterPro" id="IPR012134">
    <property type="entry name" value="Glu-5-SA_DH"/>
</dbReference>
<organism evidence="9 10">
    <name type="scientific">Candidatus Colimorpha enterica</name>
    <dbReference type="NCBI Taxonomy" id="3083063"/>
    <lineage>
        <taxon>Bacteria</taxon>
        <taxon>Pseudomonadati</taxon>
        <taxon>Bacteroidota</taxon>
        <taxon>Bacteroidia</taxon>
        <taxon>Bacteroidales</taxon>
        <taxon>Candidatus Colimorpha</taxon>
    </lineage>
</organism>
<dbReference type="PROSITE" id="PS01223">
    <property type="entry name" value="PROA"/>
    <property type="match status" value="1"/>
</dbReference>
<proteinExistence type="inferred from homology"/>
<keyword evidence="4 7" id="KW-0521">NADP</keyword>
<dbReference type="Proteomes" id="UP001139365">
    <property type="component" value="Unassembled WGS sequence"/>
</dbReference>
<dbReference type="SUPFAM" id="SSF53720">
    <property type="entry name" value="ALDH-like"/>
    <property type="match status" value="1"/>
</dbReference>
<evidence type="ECO:0000313" key="10">
    <source>
        <dbReference type="Proteomes" id="UP001139365"/>
    </source>
</evidence>
<dbReference type="Gene3D" id="3.40.605.10">
    <property type="entry name" value="Aldehyde Dehydrogenase, Chain A, domain 1"/>
    <property type="match status" value="1"/>
</dbReference>
<reference evidence="9 10" key="1">
    <citation type="submission" date="2022-03" db="EMBL/GenBank/DDBJ databases">
        <title>Metagenome-assembled genomes from swine fecal metagenomes.</title>
        <authorList>
            <person name="Holman D.B."/>
            <person name="Kommadath A."/>
        </authorList>
    </citation>
    <scope>NUCLEOTIDE SEQUENCE [LARGE SCALE GENOMIC DNA]</scope>
    <source>
        <strain evidence="9">SUG147</strain>
    </source>
</reference>
<evidence type="ECO:0000256" key="3">
    <source>
        <dbReference type="ARBA" id="ARBA00022650"/>
    </source>
</evidence>
<dbReference type="InterPro" id="IPR020593">
    <property type="entry name" value="G-glutamylP_reductase_CS"/>
</dbReference>
<dbReference type="InterPro" id="IPR016161">
    <property type="entry name" value="Ald_DH/histidinol_DH"/>
</dbReference>
<dbReference type="GO" id="GO:0005737">
    <property type="term" value="C:cytoplasm"/>
    <property type="evidence" value="ECO:0007669"/>
    <property type="project" value="UniProtKB-SubCell"/>
</dbReference>
<dbReference type="FunFam" id="3.40.309.10:FF:000006">
    <property type="entry name" value="Gamma-glutamyl phosphate reductase"/>
    <property type="match status" value="1"/>
</dbReference>